<proteinExistence type="predicted"/>
<accession>A0A0E9QIU1</accession>
<sequence length="42" mass="5008">MIIIMCVTDRRIYCFYNLGMLRVQLYYENIFINTATNILTGI</sequence>
<organism evidence="1">
    <name type="scientific">Anguilla anguilla</name>
    <name type="common">European freshwater eel</name>
    <name type="synonym">Muraena anguilla</name>
    <dbReference type="NCBI Taxonomy" id="7936"/>
    <lineage>
        <taxon>Eukaryota</taxon>
        <taxon>Metazoa</taxon>
        <taxon>Chordata</taxon>
        <taxon>Craniata</taxon>
        <taxon>Vertebrata</taxon>
        <taxon>Euteleostomi</taxon>
        <taxon>Actinopterygii</taxon>
        <taxon>Neopterygii</taxon>
        <taxon>Teleostei</taxon>
        <taxon>Anguilliformes</taxon>
        <taxon>Anguillidae</taxon>
        <taxon>Anguilla</taxon>
    </lineage>
</organism>
<dbReference type="AlphaFoldDB" id="A0A0E9QIU1"/>
<name>A0A0E9QIU1_ANGAN</name>
<dbReference type="EMBL" id="GBXM01092569">
    <property type="protein sequence ID" value="JAH16008.1"/>
    <property type="molecule type" value="Transcribed_RNA"/>
</dbReference>
<reference evidence="1" key="2">
    <citation type="journal article" date="2015" name="Fish Shellfish Immunol.">
        <title>Early steps in the European eel (Anguilla anguilla)-Vibrio vulnificus interaction in the gills: Role of the RtxA13 toxin.</title>
        <authorList>
            <person name="Callol A."/>
            <person name="Pajuelo D."/>
            <person name="Ebbesson L."/>
            <person name="Teles M."/>
            <person name="MacKenzie S."/>
            <person name="Amaro C."/>
        </authorList>
    </citation>
    <scope>NUCLEOTIDE SEQUENCE</scope>
</reference>
<evidence type="ECO:0000313" key="1">
    <source>
        <dbReference type="EMBL" id="JAH16008.1"/>
    </source>
</evidence>
<reference evidence="1" key="1">
    <citation type="submission" date="2014-11" db="EMBL/GenBank/DDBJ databases">
        <authorList>
            <person name="Amaro Gonzalez C."/>
        </authorList>
    </citation>
    <scope>NUCLEOTIDE SEQUENCE</scope>
</reference>
<protein>
    <submittedName>
        <fullName evidence="1">Uncharacterized protein</fullName>
    </submittedName>
</protein>